<dbReference type="InterPro" id="IPR003673">
    <property type="entry name" value="CoA-Trfase_fam_III"/>
</dbReference>
<dbReference type="EMBL" id="BLAF01000004">
    <property type="protein sequence ID" value="GES17204.1"/>
    <property type="molecule type" value="Genomic_DNA"/>
</dbReference>
<evidence type="ECO:0000313" key="2">
    <source>
        <dbReference type="EMBL" id="GES17204.1"/>
    </source>
</evidence>
<evidence type="ECO:0000313" key="3">
    <source>
        <dbReference type="Proteomes" id="UP000377595"/>
    </source>
</evidence>
<proteinExistence type="predicted"/>
<dbReference type="InterPro" id="IPR023606">
    <property type="entry name" value="CoA-Trfase_III_dom_1_sf"/>
</dbReference>
<dbReference type="RefSeq" id="WP_170321205.1">
    <property type="nucleotide sequence ID" value="NZ_BAAAHM010000001.1"/>
</dbReference>
<keyword evidence="3" id="KW-1185">Reference proteome</keyword>
<dbReference type="AlphaFoldDB" id="A0A5M3X7W7"/>
<dbReference type="SUPFAM" id="SSF89796">
    <property type="entry name" value="CoA-transferase family III (CaiB/BaiF)"/>
    <property type="match status" value="1"/>
</dbReference>
<dbReference type="Gene3D" id="3.40.50.10540">
    <property type="entry name" value="Crotonobetainyl-coa:carnitine coa-transferase, domain 1"/>
    <property type="match status" value="1"/>
</dbReference>
<comment type="caution">
    <text evidence="2">The sequence shown here is derived from an EMBL/GenBank/DDBJ whole genome shotgun (WGS) entry which is preliminary data.</text>
</comment>
<sequence length="417" mass="44799">MTFHIAKPIEVHSMAIPLPFDGIRVIDTSQVLAAPYASYQLALLGADVIKVENPSSPDFVRQVGTDPALNDRSMGTQFLTQNAGKRFLTLDLKDERGRTALKDLVRGSDVFVTNARPGAFERLGLGYRDLAAINPRLVHCAVSAFGARGPKREHTGYENVVQATSGYMSANGDRQLYPLRQGSPAIDYATGLTAAFAVAGGLVHLLRTGEGMSIDVGMIDVAAALMACHVTSHLRDGFEPVPTGNTMALATTSMYATKEGSIMLGTCNTAQMERLWTLLERPDLIKPDPFDSPVADFEQEHAVLSAIMLTRTAQEWEDHLQDHHIPAARVRETLADALYDTQYAGRGAFAPTRIPGIDGPLGLPLLGFMLGADPLLPSRPPMPAGAHSREILTELGYSEQAILDLLADGVTSAPDGS</sequence>
<dbReference type="Proteomes" id="UP000377595">
    <property type="component" value="Unassembled WGS sequence"/>
</dbReference>
<dbReference type="PANTHER" id="PTHR48207">
    <property type="entry name" value="SUCCINATE--HYDROXYMETHYLGLUTARATE COA-TRANSFERASE"/>
    <property type="match status" value="1"/>
</dbReference>
<dbReference type="Pfam" id="PF02515">
    <property type="entry name" value="CoA_transf_3"/>
    <property type="match status" value="1"/>
</dbReference>
<evidence type="ECO:0000256" key="1">
    <source>
        <dbReference type="ARBA" id="ARBA00022679"/>
    </source>
</evidence>
<dbReference type="InterPro" id="IPR050483">
    <property type="entry name" value="CoA-transferase_III_domain"/>
</dbReference>
<protein>
    <submittedName>
        <fullName evidence="2">CoA transferase</fullName>
    </submittedName>
</protein>
<accession>A0A5M3X7W7</accession>
<keyword evidence="1 2" id="KW-0808">Transferase</keyword>
<organism evidence="2 3">
    <name type="scientific">Acrocarpospora pleiomorpha</name>
    <dbReference type="NCBI Taxonomy" id="90975"/>
    <lineage>
        <taxon>Bacteria</taxon>
        <taxon>Bacillati</taxon>
        <taxon>Actinomycetota</taxon>
        <taxon>Actinomycetes</taxon>
        <taxon>Streptosporangiales</taxon>
        <taxon>Streptosporangiaceae</taxon>
        <taxon>Acrocarpospora</taxon>
    </lineage>
</organism>
<name>A0A5M3X7W7_9ACTN</name>
<dbReference type="GO" id="GO:0008410">
    <property type="term" value="F:CoA-transferase activity"/>
    <property type="evidence" value="ECO:0007669"/>
    <property type="project" value="TreeGrafter"/>
</dbReference>
<dbReference type="PANTHER" id="PTHR48207:SF4">
    <property type="entry name" value="BLL6097 PROTEIN"/>
    <property type="match status" value="1"/>
</dbReference>
<dbReference type="Gene3D" id="3.30.1540.10">
    <property type="entry name" value="formyl-coa transferase, domain 3"/>
    <property type="match status" value="1"/>
</dbReference>
<dbReference type="InterPro" id="IPR044855">
    <property type="entry name" value="CoA-Trfase_III_dom3_sf"/>
</dbReference>
<gene>
    <name evidence="2" type="ORF">Aple_000990</name>
</gene>
<reference evidence="2 3" key="1">
    <citation type="submission" date="2019-10" db="EMBL/GenBank/DDBJ databases">
        <title>Whole genome shotgun sequence of Acrocarpospora pleiomorpha NBRC 16267.</title>
        <authorList>
            <person name="Ichikawa N."/>
            <person name="Kimura A."/>
            <person name="Kitahashi Y."/>
            <person name="Komaki H."/>
            <person name="Oguchi A."/>
        </authorList>
    </citation>
    <scope>NUCLEOTIDE SEQUENCE [LARGE SCALE GENOMIC DNA]</scope>
    <source>
        <strain evidence="2 3">NBRC 16267</strain>
    </source>
</reference>